<dbReference type="InterPro" id="IPR024079">
    <property type="entry name" value="MetalloPept_cat_dom_sf"/>
</dbReference>
<dbReference type="Proteomes" id="UP001152087">
    <property type="component" value="Unassembled WGS sequence"/>
</dbReference>
<keyword evidence="3" id="KW-1185">Reference proteome</keyword>
<dbReference type="GO" id="GO:0004222">
    <property type="term" value="F:metalloendopeptidase activity"/>
    <property type="evidence" value="ECO:0007669"/>
    <property type="project" value="InterPro"/>
</dbReference>
<dbReference type="GO" id="GO:0006508">
    <property type="term" value="P:proteolysis"/>
    <property type="evidence" value="ECO:0007669"/>
    <property type="project" value="InterPro"/>
</dbReference>
<accession>A0A9W8UWP6</accession>
<dbReference type="SUPFAM" id="SSF55486">
    <property type="entry name" value="Metalloproteases ('zincins'), catalytic domain"/>
    <property type="match status" value="1"/>
</dbReference>
<sequence>MCGMAENRLLWPIEKHWLNVRFLNGSRDNRELVRSIVEEHFDSLPIGIKFYFYQRGETGEADIRIKFSNKSRCYAGTAAKSVRRSSKPTMKLDLETPRRFNGQDRRLCFQNFVLHEFGHALGLFHEHQHPNCGKKWDMTFLQYRTGWSQKMVYHSYAPHSPEGKTLEPYDPKSIMHYIIREGDELHSKATVPGNAVLSEGDKRILALLYPPREEGTFKRPGDNSEKDFPKKQKWWKRLIERVSKRR</sequence>
<dbReference type="Gene3D" id="3.40.390.10">
    <property type="entry name" value="Collagenase (Catalytic Domain)"/>
    <property type="match status" value="1"/>
</dbReference>
<dbReference type="Pfam" id="PF01400">
    <property type="entry name" value="Astacin"/>
    <property type="match status" value="1"/>
</dbReference>
<dbReference type="InterPro" id="IPR001506">
    <property type="entry name" value="Peptidase_M12A"/>
</dbReference>
<name>A0A9W8UWP6_9HYPO</name>
<comment type="caution">
    <text evidence="2">The sequence shown here is derived from an EMBL/GenBank/DDBJ whole genome shotgun (WGS) entry which is preliminary data.</text>
</comment>
<reference evidence="2" key="1">
    <citation type="submission" date="2022-09" db="EMBL/GenBank/DDBJ databases">
        <title>Fusarium specimens isolated from Avocado Roots.</title>
        <authorList>
            <person name="Stajich J."/>
            <person name="Roper C."/>
            <person name="Heimlech-Rivalta G."/>
        </authorList>
    </citation>
    <scope>NUCLEOTIDE SEQUENCE</scope>
    <source>
        <strain evidence="2">A02</strain>
    </source>
</reference>
<organism evidence="2 3">
    <name type="scientific">Fusarium falciforme</name>
    <dbReference type="NCBI Taxonomy" id="195108"/>
    <lineage>
        <taxon>Eukaryota</taxon>
        <taxon>Fungi</taxon>
        <taxon>Dikarya</taxon>
        <taxon>Ascomycota</taxon>
        <taxon>Pezizomycotina</taxon>
        <taxon>Sordariomycetes</taxon>
        <taxon>Hypocreomycetidae</taxon>
        <taxon>Hypocreales</taxon>
        <taxon>Nectriaceae</taxon>
        <taxon>Fusarium</taxon>
        <taxon>Fusarium solani species complex</taxon>
    </lineage>
</organism>
<protein>
    <recommendedName>
        <fullName evidence="1">Peptidase M12A domain-containing protein</fullName>
    </recommendedName>
</protein>
<proteinExistence type="predicted"/>
<evidence type="ECO:0000259" key="1">
    <source>
        <dbReference type="Pfam" id="PF01400"/>
    </source>
</evidence>
<evidence type="ECO:0000313" key="3">
    <source>
        <dbReference type="Proteomes" id="UP001152087"/>
    </source>
</evidence>
<dbReference type="EMBL" id="JAOQAV010000055">
    <property type="protein sequence ID" value="KAJ4179717.1"/>
    <property type="molecule type" value="Genomic_DNA"/>
</dbReference>
<evidence type="ECO:0000313" key="2">
    <source>
        <dbReference type="EMBL" id="KAJ4179717.1"/>
    </source>
</evidence>
<dbReference type="AlphaFoldDB" id="A0A9W8UWP6"/>
<gene>
    <name evidence="2" type="ORF">NW755_012276</name>
</gene>
<feature type="domain" description="Peptidase M12A" evidence="1">
    <location>
        <begin position="112"/>
        <end position="191"/>
    </location>
</feature>